<dbReference type="RefSeq" id="WP_266070551.1">
    <property type="nucleotide sequence ID" value="NZ_JAPJDA010000023.1"/>
</dbReference>
<dbReference type="InterPro" id="IPR029063">
    <property type="entry name" value="SAM-dependent_MTases_sf"/>
</dbReference>
<gene>
    <name evidence="2" type="ORF">OQ279_13740</name>
</gene>
<comment type="caution">
    <text evidence="2">The sequence shown here is derived from an EMBL/GenBank/DDBJ whole genome shotgun (WGS) entry which is preliminary data.</text>
</comment>
<dbReference type="Proteomes" id="UP001148482">
    <property type="component" value="Unassembled WGS sequence"/>
</dbReference>
<name>A0A9X3I1Q8_9FLAO</name>
<organism evidence="2 3">
    <name type="scientific">Salinimicrobium profundisediminis</name>
    <dbReference type="NCBI Taxonomy" id="2994553"/>
    <lineage>
        <taxon>Bacteria</taxon>
        <taxon>Pseudomonadati</taxon>
        <taxon>Bacteroidota</taxon>
        <taxon>Flavobacteriia</taxon>
        <taxon>Flavobacteriales</taxon>
        <taxon>Flavobacteriaceae</taxon>
        <taxon>Salinimicrobium</taxon>
    </lineage>
</organism>
<proteinExistence type="predicted"/>
<dbReference type="Pfam" id="PF08242">
    <property type="entry name" value="Methyltransf_12"/>
    <property type="match status" value="1"/>
</dbReference>
<keyword evidence="2" id="KW-0489">Methyltransferase</keyword>
<feature type="domain" description="Methyltransferase type 12" evidence="1">
    <location>
        <begin position="46"/>
        <end position="141"/>
    </location>
</feature>
<dbReference type="PANTHER" id="PTHR12843:SF5">
    <property type="entry name" value="EEF1A LYSINE METHYLTRANSFERASE 2"/>
    <property type="match status" value="1"/>
</dbReference>
<dbReference type="Gene3D" id="3.40.50.150">
    <property type="entry name" value="Vaccinia Virus protein VP39"/>
    <property type="match status" value="1"/>
</dbReference>
<evidence type="ECO:0000313" key="3">
    <source>
        <dbReference type="Proteomes" id="UP001148482"/>
    </source>
</evidence>
<dbReference type="InterPro" id="IPR013217">
    <property type="entry name" value="Methyltransf_12"/>
</dbReference>
<keyword evidence="2" id="KW-0808">Transferase</keyword>
<dbReference type="PANTHER" id="PTHR12843">
    <property type="entry name" value="PROTEIN-LYSINE N-METHYLTRANSFERASE METTL10"/>
    <property type="match status" value="1"/>
</dbReference>
<sequence>MNESQQHWDKVYSEKAPTEVSWYEPMPQISLELIRSCGISKDAAIIDIGGGDSFLAEFLVSLGYTDVTVVDISSKAIERAKERMCEKADEVKWIIVDASKFEPERNYDLWHDRAAFHFLTGDDQKKDYLERVQKAVKPGGYVIMGTFSDKGPEKCSGLAVQRYSVNDICQFFEKEFSMLNGKNVDHQTPSGGTQNFTFCSFQKKK</sequence>
<accession>A0A9X3I1Q8</accession>
<keyword evidence="3" id="KW-1185">Reference proteome</keyword>
<evidence type="ECO:0000259" key="1">
    <source>
        <dbReference type="Pfam" id="PF08242"/>
    </source>
</evidence>
<reference evidence="2" key="1">
    <citation type="submission" date="2022-11" db="EMBL/GenBank/DDBJ databases">
        <title>Salinimicrobium profundisediminis sp. nov., isolated from deep-sea sediment of the Mariana Trench.</title>
        <authorList>
            <person name="Fu H."/>
        </authorList>
    </citation>
    <scope>NUCLEOTIDE SEQUENCE</scope>
    <source>
        <strain evidence="2">MT39</strain>
    </source>
</reference>
<dbReference type="AlphaFoldDB" id="A0A9X3I1Q8"/>
<dbReference type="CDD" id="cd02440">
    <property type="entry name" value="AdoMet_MTases"/>
    <property type="match status" value="1"/>
</dbReference>
<evidence type="ECO:0000313" key="2">
    <source>
        <dbReference type="EMBL" id="MCX2839211.1"/>
    </source>
</evidence>
<dbReference type="SUPFAM" id="SSF53335">
    <property type="entry name" value="S-adenosyl-L-methionine-dependent methyltransferases"/>
    <property type="match status" value="1"/>
</dbReference>
<dbReference type="EMBL" id="JAPJDA010000023">
    <property type="protein sequence ID" value="MCX2839211.1"/>
    <property type="molecule type" value="Genomic_DNA"/>
</dbReference>
<dbReference type="GO" id="GO:0008168">
    <property type="term" value="F:methyltransferase activity"/>
    <property type="evidence" value="ECO:0007669"/>
    <property type="project" value="UniProtKB-KW"/>
</dbReference>
<dbReference type="GO" id="GO:0032259">
    <property type="term" value="P:methylation"/>
    <property type="evidence" value="ECO:0007669"/>
    <property type="project" value="UniProtKB-KW"/>
</dbReference>
<protein>
    <submittedName>
        <fullName evidence="2">Class I SAM-dependent methyltransferase</fullName>
    </submittedName>
</protein>